<dbReference type="AlphaFoldDB" id="A0A973A9N2"/>
<evidence type="ECO:0000313" key="3">
    <source>
        <dbReference type="Proteomes" id="UP000754644"/>
    </source>
</evidence>
<feature type="domain" description="AB hydrolase-1" evidence="1">
    <location>
        <begin position="3"/>
        <end position="225"/>
    </location>
</feature>
<dbReference type="PRINTS" id="PR00111">
    <property type="entry name" value="ABHYDROLASE"/>
</dbReference>
<organism evidence="2 3">
    <name type="scientific">SAR86 cluster bacterium</name>
    <dbReference type="NCBI Taxonomy" id="2030880"/>
    <lineage>
        <taxon>Bacteria</taxon>
        <taxon>Pseudomonadati</taxon>
        <taxon>Pseudomonadota</taxon>
        <taxon>Gammaproteobacteria</taxon>
        <taxon>SAR86 cluster</taxon>
    </lineage>
</organism>
<dbReference type="Pfam" id="PF12697">
    <property type="entry name" value="Abhydrolase_6"/>
    <property type="match status" value="1"/>
</dbReference>
<dbReference type="SUPFAM" id="SSF53474">
    <property type="entry name" value="alpha/beta-Hydrolases"/>
    <property type="match status" value="1"/>
</dbReference>
<name>A0A973A9N2_9GAMM</name>
<protein>
    <submittedName>
        <fullName evidence="2">Alpha/beta hydrolase</fullName>
    </submittedName>
</protein>
<dbReference type="PANTHER" id="PTHR43798">
    <property type="entry name" value="MONOACYLGLYCEROL LIPASE"/>
    <property type="match status" value="1"/>
</dbReference>
<proteinExistence type="predicted"/>
<dbReference type="Gene3D" id="3.40.50.1820">
    <property type="entry name" value="alpha/beta hydrolase"/>
    <property type="match status" value="1"/>
</dbReference>
<dbReference type="Proteomes" id="UP000754644">
    <property type="component" value="Unassembled WGS sequence"/>
</dbReference>
<reference evidence="2" key="1">
    <citation type="submission" date="2020-05" db="EMBL/GenBank/DDBJ databases">
        <title>Sulfur intermediates as new biogeochemical hubs in an aquatic model microbial ecosystem.</title>
        <authorList>
            <person name="Vigneron A."/>
        </authorList>
    </citation>
    <scope>NUCLEOTIDE SEQUENCE</scope>
    <source>
        <strain evidence="2">Bin.250</strain>
    </source>
</reference>
<evidence type="ECO:0000313" key="2">
    <source>
        <dbReference type="EMBL" id="NQV66390.1"/>
    </source>
</evidence>
<gene>
    <name evidence="2" type="ORF">HQ497_13595</name>
</gene>
<evidence type="ECO:0000259" key="1">
    <source>
        <dbReference type="Pfam" id="PF12697"/>
    </source>
</evidence>
<keyword evidence="2" id="KW-0378">Hydrolase</keyword>
<dbReference type="InterPro" id="IPR050266">
    <property type="entry name" value="AB_hydrolase_sf"/>
</dbReference>
<dbReference type="InterPro" id="IPR029058">
    <property type="entry name" value="AB_hydrolase_fold"/>
</dbReference>
<accession>A0A973A9N2</accession>
<comment type="caution">
    <text evidence="2">The sequence shown here is derived from an EMBL/GenBank/DDBJ whole genome shotgun (WGS) entry which is preliminary data.</text>
</comment>
<dbReference type="InterPro" id="IPR000073">
    <property type="entry name" value="AB_hydrolase_1"/>
</dbReference>
<dbReference type="GO" id="GO:0016787">
    <property type="term" value="F:hydrolase activity"/>
    <property type="evidence" value="ECO:0007669"/>
    <property type="project" value="UniProtKB-KW"/>
</dbReference>
<dbReference type="EMBL" id="JABMOJ010000511">
    <property type="protein sequence ID" value="NQV66390.1"/>
    <property type="molecule type" value="Genomic_DNA"/>
</dbReference>
<sequence length="238" mass="25748">MTLVLLPGLNNTSAVWTPVVNKLVAFGVDAASISAVECCALPSVEAIAKELLRTLPTKFYLGGFSFGGYVALAIQALAPERVAGLILVNTSANSDNEKTVDFRRQAIADAQAGRHESMMLKQMPILFDKASLEDDALQASLLDMLREYGVEAFVAHTLACISRPDRRSALSDLNVPTLVVSGAQDRLIPPAVQEKMAREISGATYQTIEKSGHMLPIERPAELAACMFRWLEAQKFGV</sequence>